<comment type="catalytic activity">
    <reaction evidence="1">
        <text>Hydrolyzes single-stranded DNA or mismatched double-stranded DNA and polynucleotides, releasing free uracil.</text>
        <dbReference type="EC" id="3.2.2.27"/>
    </reaction>
</comment>
<evidence type="ECO:0000259" key="12">
    <source>
        <dbReference type="SMART" id="SM00986"/>
    </source>
</evidence>
<keyword evidence="9" id="KW-0408">Iron</keyword>
<dbReference type="InterPro" id="IPR005122">
    <property type="entry name" value="Uracil-DNA_glycosylase-like"/>
</dbReference>
<dbReference type="EMBL" id="JAKGUD010000008">
    <property type="protein sequence ID" value="MCF4142842.1"/>
    <property type="molecule type" value="Genomic_DNA"/>
</dbReference>
<dbReference type="Proteomes" id="UP001200430">
    <property type="component" value="Unassembled WGS sequence"/>
</dbReference>
<dbReference type="CDD" id="cd10030">
    <property type="entry name" value="UDG-F4_TTUDGA_SPO1dp_like"/>
    <property type="match status" value="1"/>
</dbReference>
<evidence type="ECO:0000256" key="10">
    <source>
        <dbReference type="ARBA" id="ARBA00023014"/>
    </source>
</evidence>
<evidence type="ECO:0000313" key="13">
    <source>
        <dbReference type="EMBL" id="MCF4142842.1"/>
    </source>
</evidence>
<organism evidence="13 14">
    <name type="scientific">Dethiosulfovibrio marinus</name>
    <dbReference type="NCBI Taxonomy" id="133532"/>
    <lineage>
        <taxon>Bacteria</taxon>
        <taxon>Thermotogati</taxon>
        <taxon>Synergistota</taxon>
        <taxon>Synergistia</taxon>
        <taxon>Synergistales</taxon>
        <taxon>Dethiosulfovibrionaceae</taxon>
        <taxon>Dethiosulfovibrio</taxon>
    </lineage>
</organism>
<keyword evidence="8" id="KW-0378">Hydrolase</keyword>
<dbReference type="Pfam" id="PF03167">
    <property type="entry name" value="UDG"/>
    <property type="match status" value="1"/>
</dbReference>
<proteinExistence type="inferred from homology"/>
<dbReference type="InterPro" id="IPR051536">
    <property type="entry name" value="UDG_Type-4/5"/>
</dbReference>
<keyword evidence="6" id="KW-0479">Metal-binding</keyword>
<keyword evidence="14" id="KW-1185">Reference proteome</keyword>
<keyword evidence="7" id="KW-0227">DNA damage</keyword>
<keyword evidence="10" id="KW-0411">Iron-sulfur</keyword>
<feature type="domain" description="Uracil-DNA glycosylase-like" evidence="12">
    <location>
        <begin position="30"/>
        <end position="185"/>
    </location>
</feature>
<dbReference type="SUPFAM" id="SSF52141">
    <property type="entry name" value="Uracil-DNA glycosylase-like"/>
    <property type="match status" value="1"/>
</dbReference>
<comment type="caution">
    <text evidence="13">The sequence shown here is derived from an EMBL/GenBank/DDBJ whole genome shotgun (WGS) entry which is preliminary data.</text>
</comment>
<dbReference type="SMART" id="SM00987">
    <property type="entry name" value="UreE_C"/>
    <property type="match status" value="1"/>
</dbReference>
<evidence type="ECO:0000256" key="9">
    <source>
        <dbReference type="ARBA" id="ARBA00023004"/>
    </source>
</evidence>
<name>A0ABS9ENS3_9BACT</name>
<keyword evidence="11" id="KW-0234">DNA repair</keyword>
<protein>
    <recommendedName>
        <fullName evidence="4">Type-4 uracil-DNA glycosylase</fullName>
        <ecNumber evidence="3">3.2.2.27</ecNumber>
    </recommendedName>
</protein>
<evidence type="ECO:0000256" key="5">
    <source>
        <dbReference type="ARBA" id="ARBA00022485"/>
    </source>
</evidence>
<comment type="similarity">
    <text evidence="2">Belongs to the uracil-DNA glycosylase (UDG) superfamily. Type 4 (UDGa) family.</text>
</comment>
<evidence type="ECO:0000256" key="6">
    <source>
        <dbReference type="ARBA" id="ARBA00022723"/>
    </source>
</evidence>
<evidence type="ECO:0000256" key="2">
    <source>
        <dbReference type="ARBA" id="ARBA00006521"/>
    </source>
</evidence>
<dbReference type="NCBIfam" id="TIGR00758">
    <property type="entry name" value="UDG_fam4"/>
    <property type="match status" value="1"/>
</dbReference>
<evidence type="ECO:0000256" key="7">
    <source>
        <dbReference type="ARBA" id="ARBA00022763"/>
    </source>
</evidence>
<dbReference type="InterPro" id="IPR036895">
    <property type="entry name" value="Uracil-DNA_glycosylase-like_sf"/>
</dbReference>
<evidence type="ECO:0000256" key="3">
    <source>
        <dbReference type="ARBA" id="ARBA00012030"/>
    </source>
</evidence>
<dbReference type="EC" id="3.2.2.27" evidence="3"/>
<dbReference type="PANTHER" id="PTHR33693">
    <property type="entry name" value="TYPE-5 URACIL-DNA GLYCOSYLASE"/>
    <property type="match status" value="1"/>
</dbReference>
<dbReference type="PANTHER" id="PTHR33693:SF1">
    <property type="entry name" value="TYPE-4 URACIL-DNA GLYCOSYLASE"/>
    <property type="match status" value="1"/>
</dbReference>
<gene>
    <name evidence="13" type="ORF">L2W38_08425</name>
</gene>
<evidence type="ECO:0000256" key="1">
    <source>
        <dbReference type="ARBA" id="ARBA00001400"/>
    </source>
</evidence>
<dbReference type="SMART" id="SM00986">
    <property type="entry name" value="UDG"/>
    <property type="match status" value="1"/>
</dbReference>
<evidence type="ECO:0000313" key="14">
    <source>
        <dbReference type="Proteomes" id="UP001200430"/>
    </source>
</evidence>
<keyword evidence="5" id="KW-0004">4Fe-4S</keyword>
<reference evidence="13 14" key="1">
    <citation type="submission" date="2022-01" db="EMBL/GenBank/DDBJ databases">
        <title>Dethiosulfovibrio faecalis sp. nov., a novel proteolytic, non-sulfur-reducing bacterium isolated from a marine aquaculture solid waste bioreactor.</title>
        <authorList>
            <person name="Grabowski S."/>
            <person name="Apolinario E."/>
            <person name="Schneider N."/>
            <person name="Marshall C.W."/>
            <person name="Sowers K.R."/>
        </authorList>
    </citation>
    <scope>NUCLEOTIDE SEQUENCE [LARGE SCALE GENOMIC DNA]</scope>
    <source>
        <strain evidence="13 14">DSM 12537</strain>
    </source>
</reference>
<evidence type="ECO:0000256" key="11">
    <source>
        <dbReference type="ARBA" id="ARBA00023204"/>
    </source>
</evidence>
<evidence type="ECO:0000256" key="4">
    <source>
        <dbReference type="ARBA" id="ARBA00019403"/>
    </source>
</evidence>
<dbReference type="InterPro" id="IPR005273">
    <property type="entry name" value="Ura-DNA_glyco_family4"/>
</dbReference>
<evidence type="ECO:0000256" key="8">
    <source>
        <dbReference type="ARBA" id="ARBA00022801"/>
    </source>
</evidence>
<sequence>MADLSWSKLRAAVGRCRECPLWETRNNAVFGEGPEDSPVLLVGEAPGAEEDSSGRPFVGRSGRFLTDLMAEAGLRREDLFISNVVHCRPPGNRNPKKGEIRACLHWLEDIVALLRPQVVVTVGNVPSRTIIDTKEGISTLRGRFHHGRLGGMDLTIRPIFHPAYLLRNRSREVGSPVSSTLEDLRTLVGFVKTTS</sequence>
<dbReference type="RefSeq" id="WP_236099560.1">
    <property type="nucleotide sequence ID" value="NZ_JAKGUD010000008.1"/>
</dbReference>
<accession>A0ABS9ENS3</accession>
<dbReference type="Gene3D" id="3.40.470.10">
    <property type="entry name" value="Uracil-DNA glycosylase-like domain"/>
    <property type="match status" value="1"/>
</dbReference>